<dbReference type="Proteomes" id="UP000263377">
    <property type="component" value="Unassembled WGS sequence"/>
</dbReference>
<feature type="signal peptide" evidence="1">
    <location>
        <begin position="1"/>
        <end position="38"/>
    </location>
</feature>
<dbReference type="AlphaFoldDB" id="A0A372ZKS5"/>
<dbReference type="InterPro" id="IPR035992">
    <property type="entry name" value="Ricin_B-like_lectins"/>
</dbReference>
<feature type="chain" id="PRO_5016788488" description="Ricin B lectin domain-containing protein" evidence="1">
    <location>
        <begin position="39"/>
        <end position="200"/>
    </location>
</feature>
<sequence>MPPRPHRRHARARRPLDVLGAAAAACVLLSTAAPVASAAPSSAGPLAADPSSNYRCDPGLYRINTADEGRPLTVALSSGNYGTVLQYFWNNESNQKWRVCRKQTSDGRTLAYLQDAMRRWCMAVDHWGQENGALITTYGCIDEDVPANQSFWMAYVHGSTLFALQAQHSGKWVAAANHSDKDIDQMVQDVKPDLFHLVAV</sequence>
<gene>
    <name evidence="3" type="ORF">DR950_00250</name>
</gene>
<dbReference type="Pfam" id="PF14200">
    <property type="entry name" value="RicinB_lectin_2"/>
    <property type="match status" value="1"/>
</dbReference>
<dbReference type="RefSeq" id="WP_117484836.1">
    <property type="nucleotide sequence ID" value="NZ_QVIG01000001.1"/>
</dbReference>
<feature type="domain" description="Ricin B lectin" evidence="2">
    <location>
        <begin position="57"/>
        <end position="138"/>
    </location>
</feature>
<evidence type="ECO:0000313" key="3">
    <source>
        <dbReference type="EMBL" id="RGD56426.1"/>
    </source>
</evidence>
<reference evidence="3 4" key="1">
    <citation type="submission" date="2018-08" db="EMBL/GenBank/DDBJ databases">
        <title>Diversity &amp; Physiological Properties of Lignin-Decomposing Actinobacteria from Soil.</title>
        <authorList>
            <person name="Roh S.G."/>
            <person name="Kim S.B."/>
        </authorList>
    </citation>
    <scope>NUCLEOTIDE SEQUENCE [LARGE SCALE GENOMIC DNA]</scope>
    <source>
        <strain evidence="3 4">MMS17-GH009</strain>
    </source>
</reference>
<keyword evidence="1" id="KW-0732">Signal</keyword>
<evidence type="ECO:0000256" key="1">
    <source>
        <dbReference type="SAM" id="SignalP"/>
    </source>
</evidence>
<keyword evidence="4" id="KW-1185">Reference proteome</keyword>
<evidence type="ECO:0000259" key="2">
    <source>
        <dbReference type="Pfam" id="PF14200"/>
    </source>
</evidence>
<evidence type="ECO:0000313" key="4">
    <source>
        <dbReference type="Proteomes" id="UP000263377"/>
    </source>
</evidence>
<protein>
    <recommendedName>
        <fullName evidence="2">Ricin B lectin domain-containing protein</fullName>
    </recommendedName>
</protein>
<organism evidence="3 4">
    <name type="scientific">Kitasatospora xanthocidica</name>
    <dbReference type="NCBI Taxonomy" id="83382"/>
    <lineage>
        <taxon>Bacteria</taxon>
        <taxon>Bacillati</taxon>
        <taxon>Actinomycetota</taxon>
        <taxon>Actinomycetes</taxon>
        <taxon>Kitasatosporales</taxon>
        <taxon>Streptomycetaceae</taxon>
        <taxon>Kitasatospora</taxon>
    </lineage>
</organism>
<dbReference type="EMBL" id="QVIG01000001">
    <property type="protein sequence ID" value="RGD56426.1"/>
    <property type="molecule type" value="Genomic_DNA"/>
</dbReference>
<accession>A0A372ZKS5</accession>
<comment type="caution">
    <text evidence="3">The sequence shown here is derived from an EMBL/GenBank/DDBJ whole genome shotgun (WGS) entry which is preliminary data.</text>
</comment>
<dbReference type="CDD" id="cd00161">
    <property type="entry name" value="beta-trefoil_Ricin-like"/>
    <property type="match status" value="1"/>
</dbReference>
<dbReference type="Gene3D" id="2.80.10.50">
    <property type="match status" value="1"/>
</dbReference>
<dbReference type="InterPro" id="IPR000772">
    <property type="entry name" value="Ricin_B_lectin"/>
</dbReference>
<dbReference type="SUPFAM" id="SSF50370">
    <property type="entry name" value="Ricin B-like lectins"/>
    <property type="match status" value="1"/>
</dbReference>
<proteinExistence type="predicted"/>
<name>A0A372ZKS5_9ACTN</name>